<dbReference type="OrthoDB" id="1186186at2"/>
<dbReference type="PANTHER" id="PTHR30250:SF11">
    <property type="entry name" value="O-ANTIGEN TRANSPORTER-RELATED"/>
    <property type="match status" value="1"/>
</dbReference>
<feature type="transmembrane region" description="Helical" evidence="6">
    <location>
        <begin position="150"/>
        <end position="168"/>
    </location>
</feature>
<evidence type="ECO:0000256" key="2">
    <source>
        <dbReference type="ARBA" id="ARBA00022475"/>
    </source>
</evidence>
<feature type="transmembrane region" description="Helical" evidence="6">
    <location>
        <begin position="356"/>
        <end position="376"/>
    </location>
</feature>
<feature type="transmembrane region" description="Helical" evidence="6">
    <location>
        <begin position="247"/>
        <end position="267"/>
    </location>
</feature>
<dbReference type="EMBL" id="FUYZ01000003">
    <property type="protein sequence ID" value="SKB82313.1"/>
    <property type="molecule type" value="Genomic_DNA"/>
</dbReference>
<feature type="transmembrane region" description="Helical" evidence="6">
    <location>
        <begin position="174"/>
        <end position="191"/>
    </location>
</feature>
<feature type="transmembrane region" description="Helical" evidence="6">
    <location>
        <begin position="382"/>
        <end position="405"/>
    </location>
</feature>
<evidence type="ECO:0000256" key="6">
    <source>
        <dbReference type="SAM" id="Phobius"/>
    </source>
</evidence>
<feature type="transmembrane region" description="Helical" evidence="6">
    <location>
        <begin position="288"/>
        <end position="309"/>
    </location>
</feature>
<evidence type="ECO:0000256" key="3">
    <source>
        <dbReference type="ARBA" id="ARBA00022692"/>
    </source>
</evidence>
<keyword evidence="5 6" id="KW-0472">Membrane</keyword>
<feature type="transmembrane region" description="Helical" evidence="6">
    <location>
        <begin position="329"/>
        <end position="349"/>
    </location>
</feature>
<keyword evidence="8" id="KW-1185">Reference proteome</keyword>
<sequence>MKSFIQNFVAKKGIWVGASLFVSRISSFLISLFGARMLTMDEFGMATFALNFLGIFLAISGFGAAQGVLKYGPTIHDQKEKERFFSYAFSYGLIYNFVLTAIMFLVAGFLYWNEHSKIYLIALFLIRFLGFYLSEQKKAEYRANLDNESYAKLDIFISVLSLILSLVLTYFWHFEGFIISLVIAPFSYLLFDRKFNLSFKSNHLQNFNKKEFWNFSSTTALTTQVGELVFILDIFFIGWLMTDADVAHYKVSAMIPMNILVLGFIFMQTEYPKLCQHHRDKKYQYHFVFNYLKLFTIVGVAIYLVGYFFSKQVLGIFGKQYADTTIYNILLLAAVMSLIFRVLFVYMLASIGKSMWNLKISVLMLLLTSVSLYLIIPKFGLIGVAYITFGCLTLSGILPAIAYFYESKKLS</sequence>
<feature type="transmembrane region" description="Helical" evidence="6">
    <location>
        <begin position="89"/>
        <end position="112"/>
    </location>
</feature>
<dbReference type="STRING" id="619805.SAMN05660477_01343"/>
<feature type="transmembrane region" description="Helical" evidence="6">
    <location>
        <begin position="12"/>
        <end position="33"/>
    </location>
</feature>
<evidence type="ECO:0000256" key="1">
    <source>
        <dbReference type="ARBA" id="ARBA00004651"/>
    </source>
</evidence>
<dbReference type="InterPro" id="IPR050833">
    <property type="entry name" value="Poly_Biosynth_Transport"/>
</dbReference>
<dbReference type="GO" id="GO:0005886">
    <property type="term" value="C:plasma membrane"/>
    <property type="evidence" value="ECO:0007669"/>
    <property type="project" value="UniProtKB-SubCell"/>
</dbReference>
<keyword evidence="4 6" id="KW-1133">Transmembrane helix</keyword>
<evidence type="ECO:0000256" key="5">
    <source>
        <dbReference type="ARBA" id="ARBA00023136"/>
    </source>
</evidence>
<feature type="transmembrane region" description="Helical" evidence="6">
    <location>
        <begin position="212"/>
        <end position="241"/>
    </location>
</feature>
<keyword evidence="2" id="KW-1003">Cell membrane</keyword>
<feature type="transmembrane region" description="Helical" evidence="6">
    <location>
        <begin position="45"/>
        <end position="69"/>
    </location>
</feature>
<accession>A0A1T5EED9</accession>
<evidence type="ECO:0000313" key="7">
    <source>
        <dbReference type="EMBL" id="SKB82313.1"/>
    </source>
</evidence>
<protein>
    <submittedName>
        <fullName evidence="7">Membrane protein involved in the export of O-antigen and teichoic acid</fullName>
    </submittedName>
</protein>
<dbReference type="AlphaFoldDB" id="A0A1T5EED9"/>
<reference evidence="7 8" key="1">
    <citation type="submission" date="2017-02" db="EMBL/GenBank/DDBJ databases">
        <authorList>
            <person name="Peterson S.W."/>
        </authorList>
    </citation>
    <scope>NUCLEOTIDE SEQUENCE [LARGE SCALE GENOMIC DNA]</scope>
    <source>
        <strain evidence="7 8">DSM 22323</strain>
    </source>
</reference>
<comment type="subcellular location">
    <subcellularLocation>
        <location evidence="1">Cell membrane</location>
        <topology evidence="1">Multi-pass membrane protein</topology>
    </subcellularLocation>
</comment>
<dbReference type="Pfam" id="PF13440">
    <property type="entry name" value="Polysacc_synt_3"/>
    <property type="match status" value="1"/>
</dbReference>
<evidence type="ECO:0000313" key="8">
    <source>
        <dbReference type="Proteomes" id="UP000191112"/>
    </source>
</evidence>
<dbReference type="RefSeq" id="WP_079666600.1">
    <property type="nucleotide sequence ID" value="NZ_FUYZ01000003.1"/>
</dbReference>
<dbReference type="PANTHER" id="PTHR30250">
    <property type="entry name" value="PST FAMILY PREDICTED COLANIC ACID TRANSPORTER"/>
    <property type="match status" value="1"/>
</dbReference>
<feature type="transmembrane region" description="Helical" evidence="6">
    <location>
        <begin position="118"/>
        <end position="134"/>
    </location>
</feature>
<evidence type="ECO:0000256" key="4">
    <source>
        <dbReference type="ARBA" id="ARBA00022989"/>
    </source>
</evidence>
<dbReference type="Proteomes" id="UP000191112">
    <property type="component" value="Unassembled WGS sequence"/>
</dbReference>
<proteinExistence type="predicted"/>
<organism evidence="7 8">
    <name type="scientific">Soonwooa buanensis</name>
    <dbReference type="NCBI Taxonomy" id="619805"/>
    <lineage>
        <taxon>Bacteria</taxon>
        <taxon>Pseudomonadati</taxon>
        <taxon>Bacteroidota</taxon>
        <taxon>Flavobacteriia</taxon>
        <taxon>Flavobacteriales</taxon>
        <taxon>Weeksellaceae</taxon>
        <taxon>Chryseobacterium group</taxon>
        <taxon>Soonwooa</taxon>
    </lineage>
</organism>
<gene>
    <name evidence="7" type="ORF">SAMN05660477_01343</name>
</gene>
<keyword evidence="3 6" id="KW-0812">Transmembrane</keyword>
<name>A0A1T5EED9_9FLAO</name>